<dbReference type="RefSeq" id="XP_012686599.2">
    <property type="nucleotide sequence ID" value="XM_012831145.3"/>
</dbReference>
<keyword evidence="6 7" id="KW-0472">Membrane</keyword>
<feature type="transmembrane region" description="Helical" evidence="7">
    <location>
        <begin position="37"/>
        <end position="64"/>
    </location>
</feature>
<dbReference type="PANTHER" id="PTHR12316:SF19">
    <property type="entry name" value="NINJURIN-1"/>
    <property type="match status" value="1"/>
</dbReference>
<dbReference type="PANTHER" id="PTHR12316">
    <property type="entry name" value="NINJURIN-RELATED"/>
    <property type="match status" value="1"/>
</dbReference>
<proteinExistence type="inferred from homology"/>
<dbReference type="CTD" id="4814"/>
<keyword evidence="4" id="KW-0130">Cell adhesion</keyword>
<evidence type="ECO:0000313" key="8">
    <source>
        <dbReference type="Proteomes" id="UP000515152"/>
    </source>
</evidence>
<keyword evidence="3 7" id="KW-0812">Transmembrane</keyword>
<dbReference type="InterPro" id="IPR007007">
    <property type="entry name" value="Ninjurin"/>
</dbReference>
<evidence type="ECO:0000256" key="3">
    <source>
        <dbReference type="ARBA" id="ARBA00022692"/>
    </source>
</evidence>
<dbReference type="AlphaFoldDB" id="A0A6P8FM69"/>
<evidence type="ECO:0000256" key="4">
    <source>
        <dbReference type="ARBA" id="ARBA00022889"/>
    </source>
</evidence>
<dbReference type="OrthoDB" id="6114058at2759"/>
<evidence type="ECO:0000256" key="2">
    <source>
        <dbReference type="ARBA" id="ARBA00008141"/>
    </source>
</evidence>
<dbReference type="GO" id="GO:0007155">
    <property type="term" value="P:cell adhesion"/>
    <property type="evidence" value="ECO:0007669"/>
    <property type="project" value="UniProtKB-KW"/>
</dbReference>
<accession>A0A6P8FM69</accession>
<gene>
    <name evidence="9" type="primary">ninj1</name>
</gene>
<evidence type="ECO:0000256" key="7">
    <source>
        <dbReference type="SAM" id="Phobius"/>
    </source>
</evidence>
<dbReference type="GO" id="GO:0016020">
    <property type="term" value="C:membrane"/>
    <property type="evidence" value="ECO:0007669"/>
    <property type="project" value="UniProtKB-SubCell"/>
</dbReference>
<reference evidence="9" key="1">
    <citation type="submission" date="2025-08" db="UniProtKB">
        <authorList>
            <consortium name="RefSeq"/>
        </authorList>
    </citation>
    <scope>IDENTIFICATION</scope>
</reference>
<dbReference type="Proteomes" id="UP000515152">
    <property type="component" value="Chromosome 5"/>
</dbReference>
<dbReference type="Pfam" id="PF04923">
    <property type="entry name" value="Ninjurin"/>
    <property type="match status" value="1"/>
</dbReference>
<dbReference type="KEGG" id="char:105903392"/>
<evidence type="ECO:0000256" key="6">
    <source>
        <dbReference type="ARBA" id="ARBA00023136"/>
    </source>
</evidence>
<protein>
    <submittedName>
        <fullName evidence="9">Ninjurin-1 isoform X3</fullName>
    </submittedName>
</protein>
<evidence type="ECO:0000313" key="9">
    <source>
        <dbReference type="RefSeq" id="XP_031424262.1"/>
    </source>
</evidence>
<evidence type="ECO:0000256" key="1">
    <source>
        <dbReference type="ARBA" id="ARBA00004141"/>
    </source>
</evidence>
<keyword evidence="5 7" id="KW-1133">Transmembrane helix</keyword>
<dbReference type="GO" id="GO:0042246">
    <property type="term" value="P:tissue regeneration"/>
    <property type="evidence" value="ECO:0007669"/>
    <property type="project" value="InterPro"/>
</dbReference>
<keyword evidence="8" id="KW-1185">Reference proteome</keyword>
<dbReference type="GeneID" id="105903392"/>
<sequence>MNHYANKKSAAESMLDVALLMANASQLKAVLEQGPDFTFFIPLITLISISLFLQVLVGVLLIFIVKWNLNDESKHFQLNVMENITTALVFIIVVVNVFITAFGVQGRNVTT</sequence>
<evidence type="ECO:0000256" key="5">
    <source>
        <dbReference type="ARBA" id="ARBA00022989"/>
    </source>
</evidence>
<feature type="transmembrane region" description="Helical" evidence="7">
    <location>
        <begin position="84"/>
        <end position="104"/>
    </location>
</feature>
<dbReference type="RefSeq" id="XP_031424262.1">
    <property type="nucleotide sequence ID" value="XM_031568402.2"/>
</dbReference>
<organism evidence="8 9">
    <name type="scientific">Clupea harengus</name>
    <name type="common">Atlantic herring</name>
    <dbReference type="NCBI Taxonomy" id="7950"/>
    <lineage>
        <taxon>Eukaryota</taxon>
        <taxon>Metazoa</taxon>
        <taxon>Chordata</taxon>
        <taxon>Craniata</taxon>
        <taxon>Vertebrata</taxon>
        <taxon>Euteleostomi</taxon>
        <taxon>Actinopterygii</taxon>
        <taxon>Neopterygii</taxon>
        <taxon>Teleostei</taxon>
        <taxon>Clupei</taxon>
        <taxon>Clupeiformes</taxon>
        <taxon>Clupeoidei</taxon>
        <taxon>Clupeidae</taxon>
        <taxon>Clupea</taxon>
    </lineage>
</organism>
<name>A0A6P8FM69_CLUHA</name>
<comment type="subcellular location">
    <subcellularLocation>
        <location evidence="1">Membrane</location>
        <topology evidence="1">Multi-pass membrane protein</topology>
    </subcellularLocation>
</comment>
<comment type="similarity">
    <text evidence="2">Belongs to the ninjurin family.</text>
</comment>